<proteinExistence type="predicted"/>
<protein>
    <submittedName>
        <fullName evidence="1">Chloramphenicol O-acetyltransferase type A</fullName>
    </submittedName>
</protein>
<dbReference type="EMBL" id="QENY01000004">
    <property type="protein sequence ID" value="PVX57396.1"/>
    <property type="molecule type" value="Genomic_DNA"/>
</dbReference>
<comment type="caution">
    <text evidence="1">The sequence shown here is derived from an EMBL/GenBank/DDBJ whole genome shotgun (WGS) entry which is preliminary data.</text>
</comment>
<sequence length="221" mass="25426">MKHKVNLNTWSRRDNWNFMRTFANSWYSVTSEVDCTVAMEECRRENKSFFIRYLYAMLRAANEIKEFGYRPDGDGVCWYDSMGATVPVAVEGGTFYTVLIGYVENYDEFYKKAKETMANIPKDGDPYGVNRALIERGDTGVVNISATPRLYFSSVTYTFHKPGLGSDWPLMNVGKAVRREGRWVMPVGLYVDHCFVDGVNLSDFVEKMQCYLDCPDHHCRG</sequence>
<dbReference type="InterPro" id="IPR023213">
    <property type="entry name" value="CAT-like_dom_sf"/>
</dbReference>
<dbReference type="RefSeq" id="WP_116615931.1">
    <property type="nucleotide sequence ID" value="NZ_QENY01000004.1"/>
</dbReference>
<dbReference type="SMART" id="SM01059">
    <property type="entry name" value="CAT"/>
    <property type="match status" value="1"/>
</dbReference>
<dbReference type="PANTHER" id="PTHR38474">
    <property type="entry name" value="SLR0299 PROTEIN"/>
    <property type="match status" value="1"/>
</dbReference>
<dbReference type="SUPFAM" id="SSF52777">
    <property type="entry name" value="CoA-dependent acyltransferases"/>
    <property type="match status" value="1"/>
</dbReference>
<evidence type="ECO:0000313" key="1">
    <source>
        <dbReference type="EMBL" id="PVX57396.1"/>
    </source>
</evidence>
<keyword evidence="1" id="KW-0808">Transferase</keyword>
<reference evidence="1 2" key="1">
    <citation type="submission" date="2018-05" db="EMBL/GenBank/DDBJ databases">
        <title>Genomic Encyclopedia of Type Strains, Phase IV (KMG-IV): sequencing the most valuable type-strain genomes for metagenomic binning, comparative biology and taxonomic classification.</title>
        <authorList>
            <person name="Goeker M."/>
        </authorList>
    </citation>
    <scope>NUCLEOTIDE SEQUENCE [LARGE SCALE GENOMIC DNA]</scope>
    <source>
        <strain evidence="1 2">DSM 100333</strain>
    </source>
</reference>
<dbReference type="PANTHER" id="PTHR38474:SF1">
    <property type="entry name" value="SLR0299 PROTEIN"/>
    <property type="match status" value="1"/>
</dbReference>
<evidence type="ECO:0000313" key="2">
    <source>
        <dbReference type="Proteomes" id="UP000245870"/>
    </source>
</evidence>
<dbReference type="Gene3D" id="3.30.559.10">
    <property type="entry name" value="Chloramphenicol acetyltransferase-like domain"/>
    <property type="match status" value="1"/>
</dbReference>
<dbReference type="OrthoDB" id="9801766at2"/>
<dbReference type="Pfam" id="PF00302">
    <property type="entry name" value="CAT"/>
    <property type="match status" value="1"/>
</dbReference>
<accession>A0A2U0UIE9</accession>
<dbReference type="GO" id="GO:0008811">
    <property type="term" value="F:chloramphenicol O-acetyltransferase activity"/>
    <property type="evidence" value="ECO:0007669"/>
    <property type="project" value="InterPro"/>
</dbReference>
<gene>
    <name evidence="1" type="ORF">C7379_10410</name>
</gene>
<keyword evidence="2" id="KW-1185">Reference proteome</keyword>
<dbReference type="Proteomes" id="UP000245870">
    <property type="component" value="Unassembled WGS sequence"/>
</dbReference>
<name>A0A2U0UIE9_9BACT</name>
<dbReference type="AlphaFoldDB" id="A0A2U0UIE9"/>
<organism evidence="1 2">
    <name type="scientific">Hallella colorans</name>
    <dbReference type="NCBI Taxonomy" id="1703337"/>
    <lineage>
        <taxon>Bacteria</taxon>
        <taxon>Pseudomonadati</taxon>
        <taxon>Bacteroidota</taxon>
        <taxon>Bacteroidia</taxon>
        <taxon>Bacteroidales</taxon>
        <taxon>Prevotellaceae</taxon>
        <taxon>Hallella</taxon>
    </lineage>
</organism>
<dbReference type="InterPro" id="IPR001707">
    <property type="entry name" value="Cmp_AcTrfase"/>
</dbReference>